<evidence type="ECO:0000256" key="1">
    <source>
        <dbReference type="SAM" id="MobiDB-lite"/>
    </source>
</evidence>
<dbReference type="RefSeq" id="WP_267655783.1">
    <property type="nucleotide sequence ID" value="NZ_JAOVZR010000001.1"/>
</dbReference>
<accession>A0ABT3ZGL1</accession>
<dbReference type="GO" id="GO:0004519">
    <property type="term" value="F:endonuclease activity"/>
    <property type="evidence" value="ECO:0007669"/>
    <property type="project" value="UniProtKB-KW"/>
</dbReference>
<evidence type="ECO:0000256" key="2">
    <source>
        <dbReference type="SAM" id="Phobius"/>
    </source>
</evidence>
<gene>
    <name evidence="4" type="ORF">OEG84_22250</name>
</gene>
<dbReference type="InterPro" id="IPR036691">
    <property type="entry name" value="Endo/exonu/phosph_ase_sf"/>
</dbReference>
<organism evidence="4 5">
    <name type="scientific">Hoeflea algicola</name>
    <dbReference type="NCBI Taxonomy" id="2983763"/>
    <lineage>
        <taxon>Bacteria</taxon>
        <taxon>Pseudomonadati</taxon>
        <taxon>Pseudomonadota</taxon>
        <taxon>Alphaproteobacteria</taxon>
        <taxon>Hyphomicrobiales</taxon>
        <taxon>Rhizobiaceae</taxon>
        <taxon>Hoeflea</taxon>
    </lineage>
</organism>
<evidence type="ECO:0000259" key="3">
    <source>
        <dbReference type="Pfam" id="PF03372"/>
    </source>
</evidence>
<feature type="region of interest" description="Disordered" evidence="1">
    <location>
        <begin position="322"/>
        <end position="361"/>
    </location>
</feature>
<dbReference type="SUPFAM" id="SSF56219">
    <property type="entry name" value="DNase I-like"/>
    <property type="match status" value="1"/>
</dbReference>
<keyword evidence="5" id="KW-1185">Reference proteome</keyword>
<feature type="transmembrane region" description="Helical" evidence="2">
    <location>
        <begin position="60"/>
        <end position="79"/>
    </location>
</feature>
<proteinExistence type="predicted"/>
<evidence type="ECO:0000313" key="5">
    <source>
        <dbReference type="Proteomes" id="UP001073227"/>
    </source>
</evidence>
<dbReference type="EMBL" id="JAOVZR010000001">
    <property type="protein sequence ID" value="MCY0150351.1"/>
    <property type="molecule type" value="Genomic_DNA"/>
</dbReference>
<dbReference type="InterPro" id="IPR005135">
    <property type="entry name" value="Endo/exonuclease/phosphatase"/>
</dbReference>
<protein>
    <submittedName>
        <fullName evidence="4">Endonuclease/exonuclease/phosphatase family protein</fullName>
    </submittedName>
</protein>
<feature type="transmembrane region" description="Helical" evidence="2">
    <location>
        <begin position="37"/>
        <end position="54"/>
    </location>
</feature>
<keyword evidence="2" id="KW-0812">Transmembrane</keyword>
<evidence type="ECO:0000313" key="4">
    <source>
        <dbReference type="EMBL" id="MCY0150351.1"/>
    </source>
</evidence>
<feature type="transmembrane region" description="Helical" evidence="2">
    <location>
        <begin position="6"/>
        <end position="25"/>
    </location>
</feature>
<keyword evidence="4" id="KW-0255">Endonuclease</keyword>
<dbReference type="Gene3D" id="3.60.10.10">
    <property type="entry name" value="Endonuclease/exonuclease/phosphatase"/>
    <property type="match status" value="1"/>
</dbReference>
<keyword evidence="2" id="KW-1133">Transmembrane helix</keyword>
<name>A0ABT3ZGL1_9HYPH</name>
<dbReference type="Proteomes" id="UP001073227">
    <property type="component" value="Unassembled WGS sequence"/>
</dbReference>
<comment type="caution">
    <text evidence="4">The sequence shown here is derived from an EMBL/GenBank/DDBJ whole genome shotgun (WGS) entry which is preliminary data.</text>
</comment>
<keyword evidence="2" id="KW-0472">Membrane</keyword>
<sequence>MIEIGLAVLAAICLLASLMPLLPFGHGMVRSFDFGRLQAIAISVLVIVGAILAGSLTSTLVAAVVMAVVAIAIQLVFVVRFTPLWPVQTVQYAGDSKEAPTISVLTCNVKQGNRDYQSVIDLVRDTRPDIAVFMEPDRAWVEALQPCLTEFRHSIEHPQEDSYGIILASRYPLLEHEVRFLLNEEVPSISCVARLPGGRDVRIIALHPEPPLPNRDTLGRDAEILVVAKQAHKEPLPLIVTGDLNDVAWSRTTRRFLRISGLLDPRQGRGMFNSFDARFWFMRWPLDHIFHSRDFVLVAIERQRFVGSDHFPMFYCLALTEDKSGENDPPSPPSKEDLAEADEAIQIEANRNRPPAGTDWE</sequence>
<dbReference type="Pfam" id="PF03372">
    <property type="entry name" value="Exo_endo_phos"/>
    <property type="match status" value="1"/>
</dbReference>
<reference evidence="4" key="1">
    <citation type="submission" date="2022-10" db="EMBL/GenBank/DDBJ databases">
        <title>Hoeflea sp. G2-23, isolated from marine algae.</title>
        <authorList>
            <person name="Kristyanto S."/>
            <person name="Kim J.M."/>
            <person name="Jeon C.O."/>
        </authorList>
    </citation>
    <scope>NUCLEOTIDE SEQUENCE</scope>
    <source>
        <strain evidence="4">G2-23</strain>
    </source>
</reference>
<keyword evidence="4" id="KW-0378">Hydrolase</keyword>
<keyword evidence="4" id="KW-0540">Nuclease</keyword>
<feature type="domain" description="Endonuclease/exonuclease/phosphatase" evidence="3">
    <location>
        <begin position="105"/>
        <end position="310"/>
    </location>
</feature>